<proteinExistence type="inferred from homology"/>
<feature type="domain" description="S-adenosyl-L-homocysteine hydrolase NAD binding" evidence="5">
    <location>
        <begin position="189"/>
        <end position="290"/>
    </location>
</feature>
<reference evidence="6 7" key="1">
    <citation type="journal article" date="2016" name="Nat. Commun.">
        <title>Thousands of microbial genomes shed light on interconnected biogeochemical processes in an aquifer system.</title>
        <authorList>
            <person name="Anantharaman K."/>
            <person name="Brown C.T."/>
            <person name="Hug L.A."/>
            <person name="Sharon I."/>
            <person name="Castelle C.J."/>
            <person name="Probst A.J."/>
            <person name="Thomas B.C."/>
            <person name="Singh A."/>
            <person name="Wilkins M.J."/>
            <person name="Karaoz U."/>
            <person name="Brodie E.L."/>
            <person name="Williams K.H."/>
            <person name="Hubbard S.S."/>
            <person name="Banfield J.F."/>
        </authorList>
    </citation>
    <scope>NUCLEOTIDE SEQUENCE [LARGE SCALE GENOMIC DNA]</scope>
</reference>
<comment type="similarity">
    <text evidence="2">Belongs to the adenosylhomocysteinase family.</text>
</comment>
<dbReference type="STRING" id="1797457.A2160_05750"/>
<evidence type="ECO:0000256" key="1">
    <source>
        <dbReference type="ARBA" id="ARBA00001911"/>
    </source>
</evidence>
<comment type="cofactor">
    <cofactor evidence="1">
        <name>NAD(+)</name>
        <dbReference type="ChEBI" id="CHEBI:57540"/>
    </cofactor>
</comment>
<dbReference type="InterPro" id="IPR015878">
    <property type="entry name" value="Ado_hCys_hydrolase_NAD-bd"/>
</dbReference>
<dbReference type="SUPFAM" id="SSF51735">
    <property type="entry name" value="NAD(P)-binding Rossmann-fold domains"/>
    <property type="match status" value="1"/>
</dbReference>
<dbReference type="Gene3D" id="3.40.50.1480">
    <property type="entry name" value="Adenosylhomocysteinase-like"/>
    <property type="match status" value="1"/>
</dbReference>
<accession>A0A1F5E6A3</accession>
<dbReference type="SMART" id="SM00996">
    <property type="entry name" value="AdoHcyase"/>
    <property type="match status" value="1"/>
</dbReference>
<dbReference type="SUPFAM" id="SSF52283">
    <property type="entry name" value="Formate/glycerate dehydrogenase catalytic domain-like"/>
    <property type="match status" value="1"/>
</dbReference>
<dbReference type="InterPro" id="IPR020082">
    <property type="entry name" value="S-Ado-L-homoCys_hydrolase_CS"/>
</dbReference>
<dbReference type="AlphaFoldDB" id="A0A1F5E6A3"/>
<dbReference type="Gene3D" id="3.40.50.720">
    <property type="entry name" value="NAD(P)-binding Rossmann-like Domain"/>
    <property type="match status" value="1"/>
</dbReference>
<dbReference type="GO" id="GO:0006730">
    <property type="term" value="P:one-carbon metabolic process"/>
    <property type="evidence" value="ECO:0007669"/>
    <property type="project" value="UniProtKB-KW"/>
</dbReference>
<dbReference type="PROSITE" id="PS00738">
    <property type="entry name" value="ADOHCYASE_1"/>
    <property type="match status" value="1"/>
</dbReference>
<evidence type="ECO:0000259" key="5">
    <source>
        <dbReference type="SMART" id="SM00997"/>
    </source>
</evidence>
<sequence>MAKLATHDVKDLKLAPEGKLKIEWAGQQMPVLATIKARFGKEKPLRGIKLGACLHVTSETANLMLTLKAGGAELALCASNPLSTQDSVAASLVKDYEIATFAIKGEDNTTYYRHLKAVLDYRPQITMDDGADLISVLHKERQEQLGNILGSSEETTTGVIRLKAMEKDGALKLPVVAVNDSDTKHLFDNRYGTGQSTIDGILRATNILLAGKNFVVFGYGWCGRGIAMRAKGMGAKVVIVEVDPVRALEAAMDGYQVMKLAQAAKAGDIFVSATGDKHVIPLQAILKMKD</sequence>
<keyword evidence="3" id="KW-0554">One-carbon metabolism</keyword>
<dbReference type="Pfam" id="PF00670">
    <property type="entry name" value="AdoHcyase_NAD"/>
    <property type="match status" value="1"/>
</dbReference>
<dbReference type="NCBIfam" id="NF004005">
    <property type="entry name" value="PRK05476.2-3"/>
    <property type="match status" value="1"/>
</dbReference>
<keyword evidence="4" id="KW-0520">NAD</keyword>
<gene>
    <name evidence="6" type="ORF">A2160_05750</name>
</gene>
<dbReference type="GO" id="GO:0033353">
    <property type="term" value="P:S-adenosylmethionine cycle"/>
    <property type="evidence" value="ECO:0007669"/>
    <property type="project" value="TreeGrafter"/>
</dbReference>
<name>A0A1F5E6A3_9BACT</name>
<dbReference type="PANTHER" id="PTHR23420:SF0">
    <property type="entry name" value="ADENOSYLHOMOCYSTEINASE"/>
    <property type="match status" value="1"/>
</dbReference>
<evidence type="ECO:0000256" key="3">
    <source>
        <dbReference type="ARBA" id="ARBA00022563"/>
    </source>
</evidence>
<organism evidence="6 7">
    <name type="scientific">Candidatus Beckwithbacteria bacterium RBG_13_42_9</name>
    <dbReference type="NCBI Taxonomy" id="1797457"/>
    <lineage>
        <taxon>Bacteria</taxon>
        <taxon>Candidatus Beckwithiibacteriota</taxon>
    </lineage>
</organism>
<dbReference type="InterPro" id="IPR042172">
    <property type="entry name" value="Adenosylhomocyst_ase-like_sf"/>
</dbReference>
<dbReference type="GO" id="GO:0005829">
    <property type="term" value="C:cytosol"/>
    <property type="evidence" value="ECO:0007669"/>
    <property type="project" value="TreeGrafter"/>
</dbReference>
<dbReference type="PANTHER" id="PTHR23420">
    <property type="entry name" value="ADENOSYLHOMOCYSTEINASE"/>
    <property type="match status" value="1"/>
</dbReference>
<dbReference type="Pfam" id="PF05221">
    <property type="entry name" value="AdoHcyase"/>
    <property type="match status" value="1"/>
</dbReference>
<dbReference type="GO" id="GO:0004013">
    <property type="term" value="F:adenosylhomocysteinase activity"/>
    <property type="evidence" value="ECO:0007669"/>
    <property type="project" value="TreeGrafter"/>
</dbReference>
<evidence type="ECO:0000256" key="4">
    <source>
        <dbReference type="ARBA" id="ARBA00023027"/>
    </source>
</evidence>
<evidence type="ECO:0000313" key="6">
    <source>
        <dbReference type="EMBL" id="OGD62861.1"/>
    </source>
</evidence>
<dbReference type="InterPro" id="IPR000043">
    <property type="entry name" value="Adenosylhomocysteinase-like"/>
</dbReference>
<dbReference type="InterPro" id="IPR036291">
    <property type="entry name" value="NAD(P)-bd_dom_sf"/>
</dbReference>
<evidence type="ECO:0000256" key="2">
    <source>
        <dbReference type="ARBA" id="ARBA00007122"/>
    </source>
</evidence>
<protein>
    <submittedName>
        <fullName evidence="6">Adenosylhomocysteinase</fullName>
    </submittedName>
</protein>
<evidence type="ECO:0000313" key="7">
    <source>
        <dbReference type="Proteomes" id="UP000177006"/>
    </source>
</evidence>
<dbReference type="EMBL" id="MEZK01000015">
    <property type="protein sequence ID" value="OGD62861.1"/>
    <property type="molecule type" value="Genomic_DNA"/>
</dbReference>
<dbReference type="Proteomes" id="UP000177006">
    <property type="component" value="Unassembled WGS sequence"/>
</dbReference>
<feature type="non-terminal residue" evidence="6">
    <location>
        <position position="290"/>
    </location>
</feature>
<dbReference type="SMART" id="SM00997">
    <property type="entry name" value="AdoHcyase_NAD"/>
    <property type="match status" value="1"/>
</dbReference>
<dbReference type="PROSITE" id="PS00739">
    <property type="entry name" value="ADOHCYASE_2"/>
    <property type="match status" value="1"/>
</dbReference>
<comment type="caution">
    <text evidence="6">The sequence shown here is derived from an EMBL/GenBank/DDBJ whole genome shotgun (WGS) entry which is preliminary data.</text>
</comment>